<comment type="caution">
    <text evidence="3">The sequence shown here is derived from an EMBL/GenBank/DDBJ whole genome shotgun (WGS) entry which is preliminary data.</text>
</comment>
<evidence type="ECO:0000256" key="1">
    <source>
        <dbReference type="SAM" id="Coils"/>
    </source>
</evidence>
<dbReference type="CDD" id="cd01650">
    <property type="entry name" value="RT_nLTR_like"/>
    <property type="match status" value="1"/>
</dbReference>
<dbReference type="GeneID" id="89947591"/>
<keyword evidence="4" id="KW-1185">Reference proteome</keyword>
<gene>
    <name evidence="3" type="ORF">ATC70_003889</name>
</gene>
<dbReference type="Gene3D" id="3.60.10.10">
    <property type="entry name" value="Endonuclease/exonuclease/phosphatase"/>
    <property type="match status" value="1"/>
</dbReference>
<accession>A0AAN7DCE7</accession>
<sequence length="1149" mass="132750">MPEIIPSLIIAGDMNYSFDTTTYHHTHRAGKPKQFADFLNTHFSDCLNPKNEPHAYTFRRGSTMSTIDYMFAGHDIASKMSDATNSFIRPDWTDHALLTKTYTTGLTNCGKGLWRANPHLAKNHKYRQKLDDELRTFVAVKLDSSLSAQEKWDLIKKKAKQVTIQFTRTHDHWRKARIKTLQSERNNLIRRYRHDTTCLRLLLQDVENELAKLQQEIVDIQLLKAGKRWLENSEKSPGYIKQTSKQRLDQRTIPNLKHPRTGVDCLDTASKLNAAERFYQKLYTEERIDSTCLNKMLDYIDTTLSADDANQITALIDYDDILLGSARTPKESSPGLDGIGYEILYLIISHPSCRDIVHQVFNDAIQHAKFPKSWQESCIILLFKKGDRSDLANYRPITLIAADCKVFTRIMNSRVIPVANKLINPYQCGFLSGRYIGDHGMSLRVIMDNASSASWRNATNFVEYTGIMLDNAKAYDRVHPQYLSQVLLKFGFPPQFVACILNLFFDNFIHVNINGFLTKPIAQRRGIRQGDSISPVLFNLAIEPFLLSIINNTAISGYSLQHTKLPKNVQIPWVSPAPVKVLAYADDVLTYVKSHSELTELQRRLKTYNRASNAKINYDKSVAFPLHGGSMKGSEGLRVQDHIINRLKMKWYDSHSPGYIKYLGYPIWFSNHQRDVYVSELLGKVKAAVAIYSQRNVSLYGKANIANNMILSKLWHVIRIVSLPLDVLKQLKSIIYQFVMSGLFPPLKGNSFFLPRDQGGLGLIDIGAQQHALQFRYIKVLLQGNKGSVPDFTYQLLTNALRLAHDTPDHVVPLFFKAARYKNTLNGFHPFHSIFGAMDICRQRSSLCIGWQRRPSALTILSLPLTAIFTFDENLEELEFLQCETAKTSKVQEFFKYNSEQAMFQLVPKSTCSKRNTWLKLEKALLRQELHYQPFVHNNSTEDGIDLRPFAASLRFQQLSILQLSNKNVRFIMQSLDTLDVGRHFNNNISKKQWTAFYKNDMHYSARNLWYRMLHQQSPNKLALFQRHLPNLESDHCDLCNEVEDAKHLLISCAHKIDVWNSTFNEFLSYPKNADPRLVYNNIMLLKLERYLIYSYDMQFTIYDFFATIMRMIWRNHFQQLYNYIPFDPSVVCRQIRAELIRLSNLRKL</sequence>
<dbReference type="InterPro" id="IPR043502">
    <property type="entry name" value="DNA/RNA_pol_sf"/>
</dbReference>
<dbReference type="Proteomes" id="UP001304243">
    <property type="component" value="Unassembled WGS sequence"/>
</dbReference>
<dbReference type="PROSITE" id="PS50878">
    <property type="entry name" value="RT_POL"/>
    <property type="match status" value="1"/>
</dbReference>
<dbReference type="RefSeq" id="XP_064678556.1">
    <property type="nucleotide sequence ID" value="XM_064823244.1"/>
</dbReference>
<keyword evidence="1" id="KW-0175">Coiled coil</keyword>
<dbReference type="EMBL" id="JASEJX010000025">
    <property type="protein sequence ID" value="KAK4511890.1"/>
    <property type="molecule type" value="Genomic_DNA"/>
</dbReference>
<dbReference type="SUPFAM" id="SSF56219">
    <property type="entry name" value="DNase I-like"/>
    <property type="match status" value="1"/>
</dbReference>
<evidence type="ECO:0000313" key="3">
    <source>
        <dbReference type="EMBL" id="KAK4511890.1"/>
    </source>
</evidence>
<dbReference type="Pfam" id="PF00078">
    <property type="entry name" value="RVT_1"/>
    <property type="match status" value="1"/>
</dbReference>
<dbReference type="PANTHER" id="PTHR19446">
    <property type="entry name" value="REVERSE TRANSCRIPTASES"/>
    <property type="match status" value="1"/>
</dbReference>
<dbReference type="InterPro" id="IPR000477">
    <property type="entry name" value="RT_dom"/>
</dbReference>
<evidence type="ECO:0000313" key="4">
    <source>
        <dbReference type="Proteomes" id="UP001304243"/>
    </source>
</evidence>
<feature type="coiled-coil region" evidence="1">
    <location>
        <begin position="196"/>
        <end position="223"/>
    </location>
</feature>
<feature type="domain" description="Reverse transcriptase" evidence="2">
    <location>
        <begin position="363"/>
        <end position="667"/>
    </location>
</feature>
<name>A0AAN7DCE7_9FUNG</name>
<proteinExistence type="predicted"/>
<dbReference type="SUPFAM" id="SSF56672">
    <property type="entry name" value="DNA/RNA polymerases"/>
    <property type="match status" value="1"/>
</dbReference>
<dbReference type="AlphaFoldDB" id="A0AAN7DCE7"/>
<protein>
    <recommendedName>
        <fullName evidence="2">Reverse transcriptase domain-containing protein</fullName>
    </recommendedName>
</protein>
<organism evidence="3 4">
    <name type="scientific">Mucor velutinosus</name>
    <dbReference type="NCBI Taxonomy" id="708070"/>
    <lineage>
        <taxon>Eukaryota</taxon>
        <taxon>Fungi</taxon>
        <taxon>Fungi incertae sedis</taxon>
        <taxon>Mucoromycota</taxon>
        <taxon>Mucoromycotina</taxon>
        <taxon>Mucoromycetes</taxon>
        <taxon>Mucorales</taxon>
        <taxon>Mucorineae</taxon>
        <taxon>Mucoraceae</taxon>
        <taxon>Mucor</taxon>
    </lineage>
</organism>
<evidence type="ECO:0000259" key="2">
    <source>
        <dbReference type="PROSITE" id="PS50878"/>
    </source>
</evidence>
<reference evidence="3 4" key="1">
    <citation type="submission" date="2022-11" db="EMBL/GenBank/DDBJ databases">
        <title>Mucor velutinosus strain NIH1002 WGS.</title>
        <authorList>
            <person name="Subramanian P."/>
            <person name="Mullikin J.C."/>
            <person name="Segre J.A."/>
            <person name="Zelazny A.M."/>
        </authorList>
    </citation>
    <scope>NUCLEOTIDE SEQUENCE [LARGE SCALE GENOMIC DNA]</scope>
    <source>
        <strain evidence="3 4">NIH1002</strain>
    </source>
</reference>
<dbReference type="InterPro" id="IPR036691">
    <property type="entry name" value="Endo/exonu/phosph_ase_sf"/>
</dbReference>